<reference evidence="1" key="1">
    <citation type="journal article" date="2020" name="Nature">
        <title>Giant virus diversity and host interactions through global metagenomics.</title>
        <authorList>
            <person name="Schulz F."/>
            <person name="Roux S."/>
            <person name="Paez-Espino D."/>
            <person name="Jungbluth S."/>
            <person name="Walsh D.A."/>
            <person name="Denef V.J."/>
            <person name="McMahon K.D."/>
            <person name="Konstantinidis K.T."/>
            <person name="Eloe-Fadrosh E.A."/>
            <person name="Kyrpides N.C."/>
            <person name="Woyke T."/>
        </authorList>
    </citation>
    <scope>NUCLEOTIDE SEQUENCE</scope>
    <source>
        <strain evidence="1">GVMAG-M-3300013285-6</strain>
    </source>
</reference>
<accession>A0A6C0BIA1</accession>
<sequence>MGFDLSITLNLRISPTTGLPFVYGKDFSELPYLPSDFEVPEKYRKWVKQRGHHFHFYIKGCNKCEIIYETDVFTFLDAYPDWETVLKDIGDNSEYEWTWNDHNDFMEALRWFDTKNNFKVEWSY</sequence>
<dbReference type="AlphaFoldDB" id="A0A6C0BIA1"/>
<organism evidence="1">
    <name type="scientific">viral metagenome</name>
    <dbReference type="NCBI Taxonomy" id="1070528"/>
    <lineage>
        <taxon>unclassified sequences</taxon>
        <taxon>metagenomes</taxon>
        <taxon>organismal metagenomes</taxon>
    </lineage>
</organism>
<dbReference type="EMBL" id="MN739168">
    <property type="protein sequence ID" value="QHS92087.1"/>
    <property type="molecule type" value="Genomic_DNA"/>
</dbReference>
<proteinExistence type="predicted"/>
<name>A0A6C0BIA1_9ZZZZ</name>
<evidence type="ECO:0000313" key="1">
    <source>
        <dbReference type="EMBL" id="QHS92087.1"/>
    </source>
</evidence>
<protein>
    <submittedName>
        <fullName evidence="1">Uncharacterized protein</fullName>
    </submittedName>
</protein>